<dbReference type="AlphaFoldDB" id="A0A411Z2G9"/>
<accession>A0A411Z2G9</accession>
<evidence type="ECO:0000313" key="5">
    <source>
        <dbReference type="Proteomes" id="UP000284547"/>
    </source>
</evidence>
<dbReference type="EMBL" id="QWEY01000005">
    <property type="protein sequence ID" value="RGP37266.1"/>
    <property type="molecule type" value="Genomic_DNA"/>
</dbReference>
<comment type="similarity">
    <text evidence="1">Belongs to the AB hydrolase superfamily. AB hydrolase 2 family.</text>
</comment>
<dbReference type="SUPFAM" id="SSF53474">
    <property type="entry name" value="alpha/beta-Hydrolases"/>
    <property type="match status" value="1"/>
</dbReference>
<keyword evidence="2" id="KW-0378">Hydrolase</keyword>
<dbReference type="RefSeq" id="WP_118152245.1">
    <property type="nucleotide sequence ID" value="NZ_QWEY01000005.1"/>
</dbReference>
<sequence>MIARLPKGATRGLVMLHGRGGSAADSLSLLDHAALPDVAAVAPEAPGNSWWPSSFLAPAAQMEPFVQGGLASVAGAVATLEQAGVARSAIWLCGFSQGACLALEAFARQGIGLAGLFALSGGLVGSGDHGSPSPALYGHADKRLTYPGHRQGRVWISVHERDPHIPLKRVQDSATALRALGATVEVQVYPGAGHAVMRDDIAALRRHLNG</sequence>
<dbReference type="Proteomes" id="UP000284547">
    <property type="component" value="Unassembled WGS sequence"/>
</dbReference>
<dbReference type="InterPro" id="IPR050565">
    <property type="entry name" value="LYPA1-2/EST-like"/>
</dbReference>
<reference evidence="4 5" key="1">
    <citation type="submission" date="2018-08" db="EMBL/GenBank/DDBJ databases">
        <title>Flavobacterium tibetense sp. nov., isolated from a wetland YonghuCo on Tibetan Plateau.</title>
        <authorList>
            <person name="Phurbu D."/>
            <person name="Lu H."/>
            <person name="Xing P."/>
        </authorList>
    </citation>
    <scope>NUCLEOTIDE SEQUENCE [LARGE SCALE GENOMIC DNA]</scope>
    <source>
        <strain evidence="4 5">DJC</strain>
    </source>
</reference>
<dbReference type="InterPro" id="IPR029058">
    <property type="entry name" value="AB_hydrolase_fold"/>
</dbReference>
<dbReference type="OrthoDB" id="9801763at2"/>
<evidence type="ECO:0000256" key="2">
    <source>
        <dbReference type="ARBA" id="ARBA00022801"/>
    </source>
</evidence>
<dbReference type="InterPro" id="IPR003140">
    <property type="entry name" value="PLipase/COase/thioEstase"/>
</dbReference>
<comment type="caution">
    <text evidence="4">The sequence shown here is derived from an EMBL/GenBank/DDBJ whole genome shotgun (WGS) entry which is preliminary data.</text>
</comment>
<dbReference type="Pfam" id="PF02230">
    <property type="entry name" value="Abhydrolase_2"/>
    <property type="match status" value="1"/>
</dbReference>
<feature type="domain" description="Phospholipase/carboxylesterase/thioesterase" evidence="3">
    <location>
        <begin position="10"/>
        <end position="124"/>
    </location>
</feature>
<keyword evidence="5" id="KW-1185">Reference proteome</keyword>
<name>A0A411Z2G9_9RHOB</name>
<evidence type="ECO:0000313" key="4">
    <source>
        <dbReference type="EMBL" id="RGP37266.1"/>
    </source>
</evidence>
<protein>
    <submittedName>
        <fullName evidence="4">Phospholipase</fullName>
    </submittedName>
</protein>
<gene>
    <name evidence="4" type="ORF">D1012_11460</name>
</gene>
<dbReference type="Gene3D" id="3.40.50.1820">
    <property type="entry name" value="alpha/beta hydrolase"/>
    <property type="match status" value="1"/>
</dbReference>
<dbReference type="PANTHER" id="PTHR10655:SF17">
    <property type="entry name" value="LYSOPHOSPHOLIPASE-LIKE PROTEIN 1"/>
    <property type="match status" value="1"/>
</dbReference>
<dbReference type="GO" id="GO:0016787">
    <property type="term" value="F:hydrolase activity"/>
    <property type="evidence" value="ECO:0007669"/>
    <property type="project" value="UniProtKB-KW"/>
</dbReference>
<dbReference type="PANTHER" id="PTHR10655">
    <property type="entry name" value="LYSOPHOSPHOLIPASE-RELATED"/>
    <property type="match status" value="1"/>
</dbReference>
<organism evidence="4 5">
    <name type="scientific">Pseudotabrizicola alkalilacus</name>
    <dbReference type="NCBI Taxonomy" id="2305252"/>
    <lineage>
        <taxon>Bacteria</taxon>
        <taxon>Pseudomonadati</taxon>
        <taxon>Pseudomonadota</taxon>
        <taxon>Alphaproteobacteria</taxon>
        <taxon>Rhodobacterales</taxon>
        <taxon>Paracoccaceae</taxon>
        <taxon>Pseudotabrizicola</taxon>
    </lineage>
</organism>
<evidence type="ECO:0000259" key="3">
    <source>
        <dbReference type="Pfam" id="PF02230"/>
    </source>
</evidence>
<proteinExistence type="inferred from homology"/>
<evidence type="ECO:0000256" key="1">
    <source>
        <dbReference type="ARBA" id="ARBA00006499"/>
    </source>
</evidence>